<dbReference type="Gene3D" id="3.40.50.300">
    <property type="entry name" value="P-loop containing nucleotide triphosphate hydrolases"/>
    <property type="match status" value="2"/>
</dbReference>
<dbReference type="GO" id="GO:0055085">
    <property type="term" value="P:transmembrane transport"/>
    <property type="evidence" value="ECO:0007669"/>
    <property type="project" value="UniProtKB-ARBA"/>
</dbReference>
<evidence type="ECO:0000256" key="16">
    <source>
        <dbReference type="ARBA" id="ARBA00047640"/>
    </source>
</evidence>
<dbReference type="EC" id="7.4.2.10" evidence="14"/>
<dbReference type="SUPFAM" id="SSF52540">
    <property type="entry name" value="P-loop containing nucleoside triphosphate hydrolases"/>
    <property type="match status" value="2"/>
</dbReference>
<dbReference type="EMBL" id="CP039690">
    <property type="protein sequence ID" value="QCI69074.1"/>
    <property type="molecule type" value="Genomic_DNA"/>
</dbReference>
<evidence type="ECO:0000256" key="13">
    <source>
        <dbReference type="ARBA" id="ARBA00038416"/>
    </source>
</evidence>
<reference evidence="19 20" key="1">
    <citation type="submission" date="2019-04" db="EMBL/GenBank/DDBJ databases">
        <title>Phreatobacter aquaticus sp. nov.</title>
        <authorList>
            <person name="Choi A."/>
        </authorList>
    </citation>
    <scope>NUCLEOTIDE SEQUENCE [LARGE SCALE GENOMIC DNA]</scope>
    <source>
        <strain evidence="19 20">KCTC 52518</strain>
    </source>
</reference>
<dbReference type="KEGG" id="pstg:E8M01_06945"/>
<dbReference type="PANTHER" id="PTHR43776:SF15">
    <property type="entry name" value="GLUTATHIONE IMPORT ATP-BINDING PROTEIN GSIA"/>
    <property type="match status" value="1"/>
</dbReference>
<organism evidence="19 20">
    <name type="scientific">Phreatobacter stygius</name>
    <dbReference type="NCBI Taxonomy" id="1940610"/>
    <lineage>
        <taxon>Bacteria</taxon>
        <taxon>Pseudomonadati</taxon>
        <taxon>Pseudomonadota</taxon>
        <taxon>Alphaproteobacteria</taxon>
        <taxon>Hyphomicrobiales</taxon>
        <taxon>Phreatobacteraceae</taxon>
        <taxon>Phreatobacter</taxon>
    </lineage>
</organism>
<dbReference type="SMART" id="SM00382">
    <property type="entry name" value="AAA"/>
    <property type="match status" value="2"/>
</dbReference>
<comment type="subunit">
    <text evidence="2">The complex is composed of two ATP-binding proteins (GsiA), two transmembrane proteins (GsiC and GsiD) and a solute-binding protein (GsiB).</text>
</comment>
<keyword evidence="10" id="KW-1278">Translocase</keyword>
<keyword evidence="20" id="KW-1185">Reference proteome</keyword>
<dbReference type="OrthoDB" id="9802264at2"/>
<comment type="catalytic activity">
    <reaction evidence="16">
        <text>glutathione(out) + ATP + H2O = glutathione(in) + ADP + phosphate + H(+)</text>
        <dbReference type="Rhea" id="RHEA:29791"/>
        <dbReference type="ChEBI" id="CHEBI:15377"/>
        <dbReference type="ChEBI" id="CHEBI:15378"/>
        <dbReference type="ChEBI" id="CHEBI:30616"/>
        <dbReference type="ChEBI" id="CHEBI:43474"/>
        <dbReference type="ChEBI" id="CHEBI:57925"/>
        <dbReference type="ChEBI" id="CHEBI:456216"/>
        <dbReference type="EC" id="7.4.2.10"/>
    </reaction>
</comment>
<accession>A0A4D7B707</accession>
<dbReference type="GO" id="GO:0016887">
    <property type="term" value="F:ATP hydrolysis activity"/>
    <property type="evidence" value="ECO:0007669"/>
    <property type="project" value="InterPro"/>
</dbReference>
<evidence type="ECO:0000256" key="7">
    <source>
        <dbReference type="ARBA" id="ARBA00022741"/>
    </source>
</evidence>
<evidence type="ECO:0000256" key="15">
    <source>
        <dbReference type="ARBA" id="ARBA00041187"/>
    </source>
</evidence>
<keyword evidence="3" id="KW-0813">Transport</keyword>
<keyword evidence="9 19" id="KW-0067">ATP-binding</keyword>
<feature type="domain" description="ABC transporter" evidence="18">
    <location>
        <begin position="26"/>
        <end position="276"/>
    </location>
</feature>
<gene>
    <name evidence="19" type="ORF">E8M01_06945</name>
</gene>
<feature type="region of interest" description="Disordered" evidence="17">
    <location>
        <begin position="580"/>
        <end position="615"/>
    </location>
</feature>
<evidence type="ECO:0000256" key="3">
    <source>
        <dbReference type="ARBA" id="ARBA00022448"/>
    </source>
</evidence>
<sequence>MELDHPAAPPASAVVDPAIAAATPVLSVAGLTTSFLREGHWHPVVRNVGFDVGLKETVAIVGESGSGKSVTALSIMRLVPAQNGRIQGSIRLNGLELLTLPDKAMRKVRGNDIAMIFQEPMTSLNPVLTIGFQIAEALIYHRDMSRSAAEAEAIRLLEKVRIPAAAARFHEYPHKLSGGMRQRVMIAMALACRPKLLIADEPTTALDVTIQAQILELLKLLQEEEGMSVLFITHDMGVVAEIADRTVVMYGGEAVEAGDTARIFASPAHAYTRALLSAVPRLGSMAGRPRPMRFPIVDKLTGTSDVPVETPDTVAAAERPVLEVANLTTRFDIQSGLFGSVCGRVHAVENVSFSLHAGETLALVGESGCGKSTTGRSILKLIRPNSGSVLVDGEDVLAMDSITLRAMRRRMQIIFQDPFASLNPRMSVRTAIAEPFYAHGLATKAEARDKVADLLVRVGLTPEMADRYPHEFSGGQRQRICIARALALEPKLIVADEAVSALDVSVKAQVVNLMLDLQASMGLAYLFISHDIAVVERMSHRVAVMYLGEIVEIGPRAAVFGNPQHPYTRKLMAAVPIPDPARRGDKRGVSNDEIRSPVRPPDYVPPARQYREASPGHVVQVWGEEWEKREGS</sequence>
<feature type="domain" description="ABC transporter" evidence="18">
    <location>
        <begin position="322"/>
        <end position="572"/>
    </location>
</feature>
<dbReference type="InterPro" id="IPR027417">
    <property type="entry name" value="P-loop_NTPase"/>
</dbReference>
<evidence type="ECO:0000256" key="5">
    <source>
        <dbReference type="ARBA" id="ARBA00022519"/>
    </source>
</evidence>
<dbReference type="InterPro" id="IPR003439">
    <property type="entry name" value="ABC_transporter-like_ATP-bd"/>
</dbReference>
<comment type="function">
    <text evidence="12">Part of the ABC transporter complex GsiABCD involved in glutathione import. Responsible for energy coupling to the transport system.</text>
</comment>
<dbReference type="PROSITE" id="PS50893">
    <property type="entry name" value="ABC_TRANSPORTER_2"/>
    <property type="match status" value="2"/>
</dbReference>
<dbReference type="GO" id="GO:0005886">
    <property type="term" value="C:plasma membrane"/>
    <property type="evidence" value="ECO:0007669"/>
    <property type="project" value="UniProtKB-SubCell"/>
</dbReference>
<evidence type="ECO:0000259" key="18">
    <source>
        <dbReference type="PROSITE" id="PS50893"/>
    </source>
</evidence>
<dbReference type="Pfam" id="PF08352">
    <property type="entry name" value="oligo_HPY"/>
    <property type="match status" value="2"/>
</dbReference>
<dbReference type="CDD" id="cd03257">
    <property type="entry name" value="ABC_NikE_OppD_transporters"/>
    <property type="match status" value="2"/>
</dbReference>
<dbReference type="InterPro" id="IPR013563">
    <property type="entry name" value="Oligopep_ABC_C"/>
</dbReference>
<evidence type="ECO:0000256" key="8">
    <source>
        <dbReference type="ARBA" id="ARBA00022801"/>
    </source>
</evidence>
<dbReference type="InterPro" id="IPR017871">
    <property type="entry name" value="ABC_transporter-like_CS"/>
</dbReference>
<evidence type="ECO:0000256" key="10">
    <source>
        <dbReference type="ARBA" id="ARBA00022967"/>
    </source>
</evidence>
<dbReference type="GO" id="GO:0005524">
    <property type="term" value="F:ATP binding"/>
    <property type="evidence" value="ECO:0007669"/>
    <property type="project" value="UniProtKB-KW"/>
</dbReference>
<evidence type="ECO:0000256" key="12">
    <source>
        <dbReference type="ARBA" id="ARBA00037530"/>
    </source>
</evidence>
<dbReference type="FunFam" id="3.40.50.300:FF:000016">
    <property type="entry name" value="Oligopeptide ABC transporter ATP-binding component"/>
    <property type="match status" value="2"/>
</dbReference>
<keyword evidence="11" id="KW-0472">Membrane</keyword>
<evidence type="ECO:0000256" key="17">
    <source>
        <dbReference type="SAM" id="MobiDB-lite"/>
    </source>
</evidence>
<evidence type="ECO:0000256" key="1">
    <source>
        <dbReference type="ARBA" id="ARBA00004417"/>
    </source>
</evidence>
<evidence type="ECO:0000256" key="9">
    <source>
        <dbReference type="ARBA" id="ARBA00022840"/>
    </source>
</evidence>
<evidence type="ECO:0000313" key="19">
    <source>
        <dbReference type="EMBL" id="QCI69074.1"/>
    </source>
</evidence>
<keyword evidence="5" id="KW-0997">Cell inner membrane</keyword>
<protein>
    <recommendedName>
        <fullName evidence="15">Glutathione import ATP-binding protein GsiA</fullName>
        <ecNumber evidence="14">7.4.2.10</ecNumber>
    </recommendedName>
</protein>
<evidence type="ECO:0000313" key="20">
    <source>
        <dbReference type="Proteomes" id="UP000298781"/>
    </source>
</evidence>
<keyword evidence="7" id="KW-0547">Nucleotide-binding</keyword>
<dbReference type="InterPro" id="IPR050319">
    <property type="entry name" value="ABC_transp_ATP-bind"/>
</dbReference>
<proteinExistence type="inferred from homology"/>
<evidence type="ECO:0000256" key="6">
    <source>
        <dbReference type="ARBA" id="ARBA00022737"/>
    </source>
</evidence>
<dbReference type="NCBIfam" id="NF008453">
    <property type="entry name" value="PRK11308.1"/>
    <property type="match status" value="2"/>
</dbReference>
<keyword evidence="6" id="KW-0677">Repeat</keyword>
<evidence type="ECO:0000256" key="14">
    <source>
        <dbReference type="ARBA" id="ARBA00039050"/>
    </source>
</evidence>
<dbReference type="NCBIfam" id="NF007739">
    <property type="entry name" value="PRK10419.1"/>
    <property type="match status" value="2"/>
</dbReference>
<dbReference type="InterPro" id="IPR003593">
    <property type="entry name" value="AAA+_ATPase"/>
</dbReference>
<keyword evidence="8" id="KW-0378">Hydrolase</keyword>
<evidence type="ECO:0000256" key="2">
    <source>
        <dbReference type="ARBA" id="ARBA00011469"/>
    </source>
</evidence>
<dbReference type="PANTHER" id="PTHR43776">
    <property type="entry name" value="TRANSPORT ATP-BINDING PROTEIN"/>
    <property type="match status" value="1"/>
</dbReference>
<comment type="subcellular location">
    <subcellularLocation>
        <location evidence="1">Cell inner membrane</location>
        <topology evidence="1">Peripheral membrane protein</topology>
    </subcellularLocation>
</comment>
<comment type="similarity">
    <text evidence="13">Belongs to the ABC transporter superfamily. Glutathione importer (TC 3.A.1.5.11) family.</text>
</comment>
<name>A0A4D7B707_9HYPH</name>
<evidence type="ECO:0000256" key="11">
    <source>
        <dbReference type="ARBA" id="ARBA00023136"/>
    </source>
</evidence>
<feature type="compositionally biased region" description="Basic and acidic residues" evidence="17">
    <location>
        <begin position="580"/>
        <end position="596"/>
    </location>
</feature>
<evidence type="ECO:0000256" key="4">
    <source>
        <dbReference type="ARBA" id="ARBA00022475"/>
    </source>
</evidence>
<dbReference type="Pfam" id="PF00005">
    <property type="entry name" value="ABC_tran"/>
    <property type="match status" value="2"/>
</dbReference>
<dbReference type="Proteomes" id="UP000298781">
    <property type="component" value="Chromosome"/>
</dbReference>
<dbReference type="AlphaFoldDB" id="A0A4D7B707"/>
<keyword evidence="4" id="KW-1003">Cell membrane</keyword>
<dbReference type="PROSITE" id="PS00211">
    <property type="entry name" value="ABC_TRANSPORTER_1"/>
    <property type="match status" value="2"/>
</dbReference>
<dbReference type="GO" id="GO:0015833">
    <property type="term" value="P:peptide transport"/>
    <property type="evidence" value="ECO:0007669"/>
    <property type="project" value="InterPro"/>
</dbReference>